<dbReference type="SUPFAM" id="SSF57667">
    <property type="entry name" value="beta-beta-alpha zinc fingers"/>
    <property type="match status" value="2"/>
</dbReference>
<dbReference type="Pfam" id="PF00096">
    <property type="entry name" value="zf-C2H2"/>
    <property type="match status" value="4"/>
</dbReference>
<dbReference type="FunFam" id="3.30.160.60:FF:001009">
    <property type="entry name" value="Zinc finger protein 26"/>
    <property type="match status" value="1"/>
</dbReference>
<evidence type="ECO:0000256" key="2">
    <source>
        <dbReference type="ARBA" id="ARBA00006991"/>
    </source>
</evidence>
<feature type="domain" description="C2H2-type" evidence="11">
    <location>
        <begin position="189"/>
        <end position="216"/>
    </location>
</feature>
<keyword evidence="7" id="KW-0238">DNA-binding</keyword>
<keyword evidence="8" id="KW-0539">Nucleus</keyword>
<dbReference type="FunFam" id="3.30.160.60:FF:000688">
    <property type="entry name" value="zinc finger protein 197 isoform X1"/>
    <property type="match status" value="1"/>
</dbReference>
<evidence type="ECO:0000256" key="8">
    <source>
        <dbReference type="ARBA" id="ARBA00023242"/>
    </source>
</evidence>
<keyword evidence="4" id="KW-0677">Repeat</keyword>
<comment type="subcellular location">
    <subcellularLocation>
        <location evidence="1">Nucleus</location>
    </subcellularLocation>
</comment>
<dbReference type="InterPro" id="IPR036236">
    <property type="entry name" value="Znf_C2H2_sf"/>
</dbReference>
<feature type="non-terminal residue" evidence="12">
    <location>
        <position position="1"/>
    </location>
</feature>
<organism evidence="12">
    <name type="scientific">Octopus bimaculoides</name>
    <name type="common">California two-spotted octopus</name>
    <dbReference type="NCBI Taxonomy" id="37653"/>
    <lineage>
        <taxon>Eukaryota</taxon>
        <taxon>Metazoa</taxon>
        <taxon>Spiralia</taxon>
        <taxon>Lophotrochozoa</taxon>
        <taxon>Mollusca</taxon>
        <taxon>Cephalopoda</taxon>
        <taxon>Coleoidea</taxon>
        <taxon>Octopodiformes</taxon>
        <taxon>Octopoda</taxon>
        <taxon>Incirrata</taxon>
        <taxon>Octopodidae</taxon>
        <taxon>Octopus</taxon>
    </lineage>
</organism>
<dbReference type="GO" id="GO:0005634">
    <property type="term" value="C:nucleus"/>
    <property type="evidence" value="ECO:0007669"/>
    <property type="project" value="UniProtKB-SubCell"/>
</dbReference>
<dbReference type="Gene3D" id="3.30.160.60">
    <property type="entry name" value="Classic Zinc Finger"/>
    <property type="match status" value="4"/>
</dbReference>
<dbReference type="FunFam" id="3.30.160.60:FF:000065">
    <property type="entry name" value="B-cell CLL/lymphoma 6, member B"/>
    <property type="match status" value="1"/>
</dbReference>
<dbReference type="InterPro" id="IPR013087">
    <property type="entry name" value="Znf_C2H2_type"/>
</dbReference>
<dbReference type="OrthoDB" id="427030at2759"/>
<dbReference type="InterPro" id="IPR050826">
    <property type="entry name" value="Krueppel_C2H2_ZnFinger"/>
</dbReference>
<evidence type="ECO:0000256" key="7">
    <source>
        <dbReference type="ARBA" id="ARBA00023125"/>
    </source>
</evidence>
<feature type="domain" description="C2H2-type" evidence="11">
    <location>
        <begin position="103"/>
        <end position="131"/>
    </location>
</feature>
<dbReference type="AlphaFoldDB" id="A0A0L8G6G4"/>
<gene>
    <name evidence="12" type="ORF">OCBIM_22039369mg</name>
</gene>
<evidence type="ECO:0000256" key="1">
    <source>
        <dbReference type="ARBA" id="ARBA00004123"/>
    </source>
</evidence>
<evidence type="ECO:0000256" key="6">
    <source>
        <dbReference type="ARBA" id="ARBA00022833"/>
    </source>
</evidence>
<sequence length="216" mass="24931">LCLLLKFHKDLVVIDILLENKEVLCSFHPLLPHKTSTLISLFLKKRYPIKSSMMQTDDPYMFMRGSESFSPSVFPDPKSSTSASTSSTTPSTAGIAPLDKKPFKCSHCSKAFLYSSSLTAHEMMMHRSDLPYECRDCGRRFSLNTHLERHQMIHTGERSYQCEECGKTFLHQRYVNAHVRRIHNLSRPFKCEYCTKAFAHNCHLTEHIAMHSREKT</sequence>
<comment type="similarity">
    <text evidence="2">Belongs to the krueppel C2H2-type zinc-finger protein family.</text>
</comment>
<dbReference type="FunFam" id="3.30.160.60:FF:000008">
    <property type="entry name" value="RB-associated KRAB zinc finger protein-like"/>
    <property type="match status" value="1"/>
</dbReference>
<evidence type="ECO:0000256" key="3">
    <source>
        <dbReference type="ARBA" id="ARBA00022723"/>
    </source>
</evidence>
<feature type="region of interest" description="Disordered" evidence="10">
    <location>
        <begin position="73"/>
        <end position="93"/>
    </location>
</feature>
<accession>A0A0L8G6G4</accession>
<feature type="domain" description="C2H2-type" evidence="11">
    <location>
        <begin position="132"/>
        <end position="159"/>
    </location>
</feature>
<dbReference type="PROSITE" id="PS00028">
    <property type="entry name" value="ZINC_FINGER_C2H2_1"/>
    <property type="match status" value="4"/>
</dbReference>
<name>A0A0L8G6G4_OCTBM</name>
<dbReference type="GO" id="GO:0008270">
    <property type="term" value="F:zinc ion binding"/>
    <property type="evidence" value="ECO:0007669"/>
    <property type="project" value="UniProtKB-KW"/>
</dbReference>
<feature type="compositionally biased region" description="Low complexity" evidence="10">
    <location>
        <begin position="79"/>
        <end position="93"/>
    </location>
</feature>
<feature type="domain" description="C2H2-type" evidence="11">
    <location>
        <begin position="160"/>
        <end position="188"/>
    </location>
</feature>
<evidence type="ECO:0000256" key="10">
    <source>
        <dbReference type="SAM" id="MobiDB-lite"/>
    </source>
</evidence>
<dbReference type="GO" id="GO:0003677">
    <property type="term" value="F:DNA binding"/>
    <property type="evidence" value="ECO:0007669"/>
    <property type="project" value="UniProtKB-KW"/>
</dbReference>
<evidence type="ECO:0000313" key="12">
    <source>
        <dbReference type="EMBL" id="KOF72493.1"/>
    </source>
</evidence>
<keyword evidence="5 9" id="KW-0863">Zinc-finger</keyword>
<evidence type="ECO:0000256" key="5">
    <source>
        <dbReference type="ARBA" id="ARBA00022771"/>
    </source>
</evidence>
<proteinExistence type="inferred from homology"/>
<reference evidence="12" key="1">
    <citation type="submission" date="2015-07" db="EMBL/GenBank/DDBJ databases">
        <title>MeaNS - Measles Nucleotide Surveillance Program.</title>
        <authorList>
            <person name="Tran T."/>
            <person name="Druce J."/>
        </authorList>
    </citation>
    <scope>NUCLEOTIDE SEQUENCE</scope>
    <source>
        <strain evidence="12">UCB-OBI-ISO-001</strain>
        <tissue evidence="12">Gonad</tissue>
    </source>
</reference>
<protein>
    <recommendedName>
        <fullName evidence="11">C2H2-type domain-containing protein</fullName>
    </recommendedName>
</protein>
<dbReference type="SMART" id="SM00355">
    <property type="entry name" value="ZnF_C2H2"/>
    <property type="match status" value="4"/>
</dbReference>
<keyword evidence="3" id="KW-0479">Metal-binding</keyword>
<evidence type="ECO:0000259" key="11">
    <source>
        <dbReference type="PROSITE" id="PS50157"/>
    </source>
</evidence>
<dbReference type="PANTHER" id="PTHR24377">
    <property type="entry name" value="IP01015P-RELATED"/>
    <property type="match status" value="1"/>
</dbReference>
<keyword evidence="6" id="KW-0862">Zinc</keyword>
<evidence type="ECO:0000256" key="9">
    <source>
        <dbReference type="PROSITE-ProRule" id="PRU00042"/>
    </source>
</evidence>
<dbReference type="PROSITE" id="PS50157">
    <property type="entry name" value="ZINC_FINGER_C2H2_2"/>
    <property type="match status" value="4"/>
</dbReference>
<evidence type="ECO:0000256" key="4">
    <source>
        <dbReference type="ARBA" id="ARBA00022737"/>
    </source>
</evidence>
<dbReference type="EMBL" id="KQ423634">
    <property type="protein sequence ID" value="KOF72493.1"/>
    <property type="molecule type" value="Genomic_DNA"/>
</dbReference>